<dbReference type="Gene3D" id="3.30.540.10">
    <property type="entry name" value="Fructose-1,6-Bisphosphatase, subunit A, domain 1"/>
    <property type="match status" value="1"/>
</dbReference>
<reference evidence="2 3" key="1">
    <citation type="submission" date="2017-07" db="EMBL/GenBank/DDBJ databases">
        <title>Tamlnaduibacter salinus (Mi-7) genome sequencing.</title>
        <authorList>
            <person name="Verma A."/>
            <person name="Krishnamurthi S."/>
        </authorList>
    </citation>
    <scope>NUCLEOTIDE SEQUENCE [LARGE SCALE GENOMIC DNA]</scope>
    <source>
        <strain evidence="2 3">Mi-7</strain>
    </source>
</reference>
<dbReference type="GO" id="GO:0008934">
    <property type="term" value="F:inositol monophosphate 1-phosphatase activity"/>
    <property type="evidence" value="ECO:0007669"/>
    <property type="project" value="TreeGrafter"/>
</dbReference>
<evidence type="ECO:0000313" key="2">
    <source>
        <dbReference type="EMBL" id="PAV26251.1"/>
    </source>
</evidence>
<comment type="caution">
    <text evidence="2">The sequence shown here is derived from an EMBL/GenBank/DDBJ whole genome shotgun (WGS) entry which is preliminary data.</text>
</comment>
<comment type="similarity">
    <text evidence="1">Belongs to the inositol monophosphatase superfamily.</text>
</comment>
<accession>A0A2A2I2K2</accession>
<proteinExistence type="inferred from homology"/>
<dbReference type="RefSeq" id="WP_095610655.1">
    <property type="nucleotide sequence ID" value="NZ_NMPM01000032.1"/>
</dbReference>
<sequence>MQPAIKMALRIGRQGADYLKAHFDRQELTDQGGPTPRQRLERVTDSIYASFTDQLQKAYKDHYIAPVGDIHAEGHDDSWHIFPVIGEEAFLRGTPDFLLALIQKKNNRVEHLLAINPVTTEEYAASRGQGAVLNSRRIRTNGARQMESATLTTNAMDHCRDGDNPLVWGELMTTMATTSHRVLTSPCPLLDIARISAGHMDGTVLYRPDALTLEAGTLLVQEAGGLCGDFSGNPMSEDSGQFAIANPKLFRELLQTLHPFRGRLPR</sequence>
<dbReference type="PANTHER" id="PTHR20854:SF4">
    <property type="entry name" value="INOSITOL-1-MONOPHOSPHATASE-RELATED"/>
    <property type="match status" value="1"/>
</dbReference>
<dbReference type="PANTHER" id="PTHR20854">
    <property type="entry name" value="INOSITOL MONOPHOSPHATASE"/>
    <property type="match status" value="1"/>
</dbReference>
<dbReference type="PRINTS" id="PR00377">
    <property type="entry name" value="IMPHPHTASES"/>
</dbReference>
<dbReference type="Proteomes" id="UP000218332">
    <property type="component" value="Unassembled WGS sequence"/>
</dbReference>
<dbReference type="Pfam" id="PF00459">
    <property type="entry name" value="Inositol_P"/>
    <property type="match status" value="1"/>
</dbReference>
<dbReference type="SUPFAM" id="SSF56655">
    <property type="entry name" value="Carbohydrate phosphatase"/>
    <property type="match status" value="1"/>
</dbReference>
<dbReference type="EMBL" id="NMPM01000032">
    <property type="protein sequence ID" value="PAV26251.1"/>
    <property type="molecule type" value="Genomic_DNA"/>
</dbReference>
<evidence type="ECO:0000313" key="3">
    <source>
        <dbReference type="Proteomes" id="UP000218332"/>
    </source>
</evidence>
<evidence type="ECO:0000256" key="1">
    <source>
        <dbReference type="ARBA" id="ARBA00009759"/>
    </source>
</evidence>
<dbReference type="GO" id="GO:0007165">
    <property type="term" value="P:signal transduction"/>
    <property type="evidence" value="ECO:0007669"/>
    <property type="project" value="TreeGrafter"/>
</dbReference>
<dbReference type="GO" id="GO:0006020">
    <property type="term" value="P:inositol metabolic process"/>
    <property type="evidence" value="ECO:0007669"/>
    <property type="project" value="TreeGrafter"/>
</dbReference>
<name>A0A2A2I2K2_9GAMM</name>
<dbReference type="InterPro" id="IPR000760">
    <property type="entry name" value="Inositol_monophosphatase-like"/>
</dbReference>
<dbReference type="AlphaFoldDB" id="A0A2A2I2K2"/>
<protein>
    <submittedName>
        <fullName evidence="2">Inositol monophosphatase</fullName>
    </submittedName>
</protein>
<organism evidence="2 3">
    <name type="scientific">Tamilnaduibacter salinus</name>
    <dbReference type="NCBI Taxonomy" id="1484056"/>
    <lineage>
        <taxon>Bacteria</taxon>
        <taxon>Pseudomonadati</taxon>
        <taxon>Pseudomonadota</taxon>
        <taxon>Gammaproteobacteria</taxon>
        <taxon>Pseudomonadales</taxon>
        <taxon>Marinobacteraceae</taxon>
        <taxon>Tamilnaduibacter</taxon>
    </lineage>
</organism>
<gene>
    <name evidence="2" type="ORF">CF392_06515</name>
</gene>
<dbReference type="Gene3D" id="3.40.190.80">
    <property type="match status" value="1"/>
</dbReference>
<keyword evidence="3" id="KW-1185">Reference proteome</keyword>